<protein>
    <recommendedName>
        <fullName evidence="1">Antirepressor protein ant N-terminal domain-containing protein</fullName>
    </recommendedName>
</protein>
<dbReference type="Pfam" id="PF10547">
    <property type="entry name" value="P22_AR_N"/>
    <property type="match status" value="1"/>
</dbReference>
<reference evidence="2 3" key="1">
    <citation type="submission" date="2020-02" db="EMBL/GenBank/DDBJ databases">
        <authorList>
            <person name="Kim M.K."/>
        </authorList>
    </citation>
    <scope>NUCLEOTIDE SEQUENCE [LARGE SCALE GENOMIC DNA]</scope>
    <source>
        <strain evidence="2 3">BT327</strain>
    </source>
</reference>
<dbReference type="InterPro" id="IPR018875">
    <property type="entry name" value="Antirepressor_Ant_N"/>
</dbReference>
<comment type="caution">
    <text evidence="2">The sequence shown here is derived from an EMBL/GenBank/DDBJ whole genome shotgun (WGS) entry which is preliminary data.</text>
</comment>
<name>A0A6B3LUP7_9BACT</name>
<evidence type="ECO:0000313" key="2">
    <source>
        <dbReference type="EMBL" id="NEM97201.1"/>
    </source>
</evidence>
<feature type="domain" description="Antirepressor protein ant N-terminal" evidence="1">
    <location>
        <begin position="16"/>
        <end position="76"/>
    </location>
</feature>
<keyword evidence="3" id="KW-1185">Reference proteome</keyword>
<evidence type="ECO:0000259" key="1">
    <source>
        <dbReference type="Pfam" id="PF10547"/>
    </source>
</evidence>
<evidence type="ECO:0000313" key="3">
    <source>
        <dbReference type="Proteomes" id="UP000474777"/>
    </source>
</evidence>
<organism evidence="2 3">
    <name type="scientific">Pontibacter burrus</name>
    <dbReference type="NCBI Taxonomy" id="2704466"/>
    <lineage>
        <taxon>Bacteria</taxon>
        <taxon>Pseudomonadati</taxon>
        <taxon>Bacteroidota</taxon>
        <taxon>Cytophagia</taxon>
        <taxon>Cytophagales</taxon>
        <taxon>Hymenobacteraceae</taxon>
        <taxon>Pontibacter</taxon>
    </lineage>
</organism>
<sequence length="77" mass="8446">MEAQTEIVAKINKVEILVIENGQKLVPIKPICEAFGIDDKAQRQKIQDDEILGSIGVLSTSVGADGKSWEMLCTPYK</sequence>
<dbReference type="Proteomes" id="UP000474777">
    <property type="component" value="Unassembled WGS sequence"/>
</dbReference>
<accession>A0A6B3LUP7</accession>
<dbReference type="EMBL" id="JAAGWD010000002">
    <property type="protein sequence ID" value="NEM97201.1"/>
    <property type="molecule type" value="Genomic_DNA"/>
</dbReference>
<gene>
    <name evidence="2" type="ORF">GXP69_05810</name>
</gene>
<dbReference type="RefSeq" id="WP_163913373.1">
    <property type="nucleotide sequence ID" value="NZ_JAAGWD010000002.1"/>
</dbReference>
<dbReference type="AlphaFoldDB" id="A0A6B3LUP7"/>
<proteinExistence type="predicted"/>